<evidence type="ECO:0000313" key="12">
    <source>
        <dbReference type="Proteomes" id="UP000886893"/>
    </source>
</evidence>
<dbReference type="AlphaFoldDB" id="A0A9D1G7U5"/>
<evidence type="ECO:0000256" key="1">
    <source>
        <dbReference type="ARBA" id="ARBA00003273"/>
    </source>
</evidence>
<proteinExistence type="inferred from homology"/>
<comment type="similarity">
    <text evidence="3">Belongs to the peptidase M28 family.</text>
</comment>
<accession>A0A9D1G7U5</accession>
<keyword evidence="7" id="KW-0325">Glycoprotein</keyword>
<feature type="domain" description="Peptidase M28" evidence="10">
    <location>
        <begin position="118"/>
        <end position="313"/>
    </location>
</feature>
<dbReference type="Pfam" id="PF04389">
    <property type="entry name" value="Peptidase_M28"/>
    <property type="match status" value="1"/>
</dbReference>
<evidence type="ECO:0000256" key="5">
    <source>
        <dbReference type="ARBA" id="ARBA00022554"/>
    </source>
</evidence>
<feature type="transmembrane region" description="Helical" evidence="9">
    <location>
        <begin position="346"/>
        <end position="371"/>
    </location>
</feature>
<evidence type="ECO:0000256" key="6">
    <source>
        <dbReference type="ARBA" id="ARBA00022989"/>
    </source>
</evidence>
<dbReference type="SUPFAM" id="SSF53187">
    <property type="entry name" value="Zn-dependent exopeptidases"/>
    <property type="match status" value="1"/>
</dbReference>
<reference evidence="11" key="2">
    <citation type="journal article" date="2021" name="PeerJ">
        <title>Extensive microbial diversity within the chicken gut microbiome revealed by metagenomics and culture.</title>
        <authorList>
            <person name="Gilroy R."/>
            <person name="Ravi A."/>
            <person name="Getino M."/>
            <person name="Pursley I."/>
            <person name="Horton D.L."/>
            <person name="Alikhan N.F."/>
            <person name="Baker D."/>
            <person name="Gharbi K."/>
            <person name="Hall N."/>
            <person name="Watson M."/>
            <person name="Adriaenssens E.M."/>
            <person name="Foster-Nyarko E."/>
            <person name="Jarju S."/>
            <person name="Secka A."/>
            <person name="Antonio M."/>
            <person name="Oren A."/>
            <person name="Chaudhuri R.R."/>
            <person name="La Ragione R."/>
            <person name="Hildebrand F."/>
            <person name="Pallen M.J."/>
        </authorList>
    </citation>
    <scope>NUCLEOTIDE SEQUENCE</scope>
    <source>
        <strain evidence="11">14508</strain>
    </source>
</reference>
<dbReference type="PANTHER" id="PTHR12147:SF58">
    <property type="entry name" value="VACUOLAR MEMBRANE PROTEASE"/>
    <property type="match status" value="1"/>
</dbReference>
<evidence type="ECO:0000256" key="9">
    <source>
        <dbReference type="SAM" id="Phobius"/>
    </source>
</evidence>
<gene>
    <name evidence="11" type="ORF">IAD04_02190</name>
</gene>
<evidence type="ECO:0000256" key="3">
    <source>
        <dbReference type="ARBA" id="ARBA00010918"/>
    </source>
</evidence>
<name>A0A9D1G7U5_9FIRM</name>
<keyword evidence="6 9" id="KW-1133">Transmembrane helix</keyword>
<comment type="caution">
    <text evidence="11">The sequence shown here is derived from an EMBL/GenBank/DDBJ whole genome shotgun (WGS) entry which is preliminary data.</text>
</comment>
<keyword evidence="9" id="KW-0812">Transmembrane</keyword>
<dbReference type="PANTHER" id="PTHR12147">
    <property type="entry name" value="METALLOPEPTIDASE M28 FAMILY MEMBER"/>
    <property type="match status" value="1"/>
</dbReference>
<dbReference type="InterPro" id="IPR007484">
    <property type="entry name" value="Peptidase_M28"/>
</dbReference>
<keyword evidence="5" id="KW-0926">Vacuole</keyword>
<evidence type="ECO:0000259" key="10">
    <source>
        <dbReference type="Pfam" id="PF04389"/>
    </source>
</evidence>
<evidence type="ECO:0000313" key="11">
    <source>
        <dbReference type="EMBL" id="HIT17174.1"/>
    </source>
</evidence>
<dbReference type="InterPro" id="IPR045175">
    <property type="entry name" value="M28_fam"/>
</dbReference>
<feature type="transmembrane region" description="Helical" evidence="9">
    <location>
        <begin position="428"/>
        <end position="445"/>
    </location>
</feature>
<protein>
    <recommendedName>
        <fullName evidence="4">Vacuolar membrane protease</fullName>
    </recommendedName>
    <alternativeName>
        <fullName evidence="8">FXNA-related family protease 1</fullName>
    </alternativeName>
</protein>
<feature type="transmembrane region" description="Helical" evidence="9">
    <location>
        <begin position="387"/>
        <end position="408"/>
    </location>
</feature>
<evidence type="ECO:0000256" key="2">
    <source>
        <dbReference type="ARBA" id="ARBA00004128"/>
    </source>
</evidence>
<evidence type="ECO:0000256" key="7">
    <source>
        <dbReference type="ARBA" id="ARBA00023180"/>
    </source>
</evidence>
<dbReference type="Gene3D" id="3.40.630.10">
    <property type="entry name" value="Zn peptidases"/>
    <property type="match status" value="1"/>
</dbReference>
<comment type="subcellular location">
    <subcellularLocation>
        <location evidence="2">Vacuole membrane</location>
        <topology evidence="2">Multi-pass membrane protein</topology>
    </subcellularLocation>
</comment>
<dbReference type="Proteomes" id="UP000886893">
    <property type="component" value="Unassembled WGS sequence"/>
</dbReference>
<dbReference type="GO" id="GO:0006508">
    <property type="term" value="P:proteolysis"/>
    <property type="evidence" value="ECO:0007669"/>
    <property type="project" value="InterPro"/>
</dbReference>
<dbReference type="EMBL" id="DVKI01000070">
    <property type="protein sequence ID" value="HIT17174.1"/>
    <property type="molecule type" value="Genomic_DNA"/>
</dbReference>
<keyword evidence="9" id="KW-0472">Membrane</keyword>
<dbReference type="GO" id="GO:0008235">
    <property type="term" value="F:metalloexopeptidase activity"/>
    <property type="evidence" value="ECO:0007669"/>
    <property type="project" value="InterPro"/>
</dbReference>
<feature type="transmembrane region" description="Helical" evidence="9">
    <location>
        <begin position="457"/>
        <end position="474"/>
    </location>
</feature>
<feature type="transmembrane region" description="Helical" evidence="9">
    <location>
        <begin position="508"/>
        <end position="531"/>
    </location>
</feature>
<reference evidence="11" key="1">
    <citation type="submission" date="2020-10" db="EMBL/GenBank/DDBJ databases">
        <authorList>
            <person name="Gilroy R."/>
        </authorList>
    </citation>
    <scope>NUCLEOTIDE SEQUENCE</scope>
    <source>
        <strain evidence="11">14508</strain>
    </source>
</reference>
<dbReference type="GO" id="GO:0005774">
    <property type="term" value="C:vacuolar membrane"/>
    <property type="evidence" value="ECO:0007669"/>
    <property type="project" value="UniProtKB-SubCell"/>
</dbReference>
<comment type="function">
    <text evidence="1">May be involved in vacuolar sorting and osmoregulation.</text>
</comment>
<evidence type="ECO:0000256" key="8">
    <source>
        <dbReference type="ARBA" id="ARBA00031512"/>
    </source>
</evidence>
<evidence type="ECO:0000256" key="4">
    <source>
        <dbReference type="ARBA" id="ARBA00017435"/>
    </source>
</evidence>
<organism evidence="11 12">
    <name type="scientific">Candidatus Caccosoma faecigallinarum</name>
    <dbReference type="NCBI Taxonomy" id="2840720"/>
    <lineage>
        <taxon>Bacteria</taxon>
        <taxon>Bacillati</taxon>
        <taxon>Bacillota</taxon>
        <taxon>Bacillota incertae sedis</taxon>
        <taxon>Candidatus Caccosoma</taxon>
    </lineage>
</organism>
<feature type="transmembrane region" description="Helical" evidence="9">
    <location>
        <begin position="480"/>
        <end position="496"/>
    </location>
</feature>
<sequence length="574" mass="64952">MKLKKLLITCISVIAIVLGLITIAPSTMSFDDNGYNAKTALEHLQIIADKPHSVTDYEEHEKVRQYLLETTKSLVGQENVEERNYLTASNTNPSEGITYVQTNLLEENNLDATYDIRNILAKIPGQSEIGILLVAHYDSRGNIVRYGELAKSNGAGDDGYGVVSLLEFMRYFVERKDQLQNSIYFLFADAEETNMMGSFLEARNEELMNKVNFVINVESRGMNGGVYMFETSKNNHKVMELYKKAKEPLTYSIAPAVYSVMTNYTDFTSFLDVGKTGLNFSTLNDINDYHVPSDSYMNVNTATLQHYGNQILPIIQEYAFNEKYGQMDYFESSYDDVFFNFVPGIFVSYSSIFAIVLAILCLIVFITIIVFKKLKQQISLKKMGKHALLIGGGLILALLFGLVISLLVARLGGYPWSITNVRSRQSNLILALTMIAMLIGCYLFFKKFVKDDEKETFLVSAVLIQSVLNVFSSIFLSGASFMFVIPTFFGLIYLIFKWYTKSILSYRIVFYISLFCFISLFFPLITSLLYAMSIGGLPALVVLVYLPFMVLLPMMQQEISMPQIKEIQKDIVQS</sequence>
<feature type="transmembrane region" description="Helical" evidence="9">
    <location>
        <begin position="537"/>
        <end position="555"/>
    </location>
</feature>